<feature type="transmembrane region" description="Helical" evidence="7">
    <location>
        <begin position="148"/>
        <end position="168"/>
    </location>
</feature>
<sequence>MAFSITGSIVTQYGAGRHIWDVPFSDFNINFMKFNAIAGTFYGISIMLTKLSVLIFFLRFVPWGNLRRVIYVLMAIVVLYSLTASFEWTFACQPLEKYWDFTVTGGSCINYFKVFIFSGVMNSATDAVILMLPVQILRDLRLPKRQKIGVILILMTGGFVLVVSIIRLKMTADMNHTSDFTWDSTPSAIWWTIEVHVAIVCACLPSGKPFLRKHLPKVIGSTFGASAGTKRRTPGSSQPRRLPSRDTPEDPEDIMMEDHLTGRGPANVSTTTVELGTAQPVSAEYSSDKGLIIPGNQDVGKSGP</sequence>
<keyword evidence="4 7" id="KW-0472">Membrane</keyword>
<organism evidence="9 10">
    <name type="scientific">Monosporascus ibericus</name>
    <dbReference type="NCBI Taxonomy" id="155417"/>
    <lineage>
        <taxon>Eukaryota</taxon>
        <taxon>Fungi</taxon>
        <taxon>Dikarya</taxon>
        <taxon>Ascomycota</taxon>
        <taxon>Pezizomycotina</taxon>
        <taxon>Sordariomycetes</taxon>
        <taxon>Xylariomycetidae</taxon>
        <taxon>Xylariales</taxon>
        <taxon>Xylariales incertae sedis</taxon>
        <taxon>Monosporascus</taxon>
    </lineage>
</organism>
<comment type="subcellular location">
    <subcellularLocation>
        <location evidence="1">Membrane</location>
        <topology evidence="1">Multi-pass membrane protein</topology>
    </subcellularLocation>
</comment>
<proteinExistence type="inferred from homology"/>
<comment type="caution">
    <text evidence="9">The sequence shown here is derived from an EMBL/GenBank/DDBJ whole genome shotgun (WGS) entry which is preliminary data.</text>
</comment>
<accession>A0A4Q4TJ81</accession>
<feature type="domain" description="Rhodopsin" evidence="8">
    <location>
        <begin position="7"/>
        <end position="213"/>
    </location>
</feature>
<evidence type="ECO:0000256" key="4">
    <source>
        <dbReference type="ARBA" id="ARBA00023136"/>
    </source>
</evidence>
<evidence type="ECO:0000256" key="6">
    <source>
        <dbReference type="SAM" id="MobiDB-lite"/>
    </source>
</evidence>
<feature type="transmembrane region" description="Helical" evidence="7">
    <location>
        <begin position="188"/>
        <end position="207"/>
    </location>
</feature>
<evidence type="ECO:0000256" key="2">
    <source>
        <dbReference type="ARBA" id="ARBA00022692"/>
    </source>
</evidence>
<dbReference type="GO" id="GO:0016020">
    <property type="term" value="C:membrane"/>
    <property type="evidence" value="ECO:0007669"/>
    <property type="project" value="UniProtKB-SubCell"/>
</dbReference>
<gene>
    <name evidence="9" type="ORF">DL764_003609</name>
</gene>
<dbReference type="OrthoDB" id="444631at2759"/>
<dbReference type="PANTHER" id="PTHR33048:SF124">
    <property type="entry name" value="INTEGRAL MEMBRANE PROTEIN"/>
    <property type="match status" value="1"/>
</dbReference>
<feature type="transmembrane region" description="Helical" evidence="7">
    <location>
        <begin position="70"/>
        <end position="91"/>
    </location>
</feature>
<dbReference type="InterPro" id="IPR052337">
    <property type="entry name" value="SAT4-like"/>
</dbReference>
<keyword evidence="10" id="KW-1185">Reference proteome</keyword>
<evidence type="ECO:0000256" key="7">
    <source>
        <dbReference type="SAM" id="Phobius"/>
    </source>
</evidence>
<evidence type="ECO:0000313" key="9">
    <source>
        <dbReference type="EMBL" id="RYP05727.1"/>
    </source>
</evidence>
<reference evidence="9 10" key="1">
    <citation type="submission" date="2018-06" db="EMBL/GenBank/DDBJ databases">
        <title>Complete Genomes of Monosporascus.</title>
        <authorList>
            <person name="Robinson A.J."/>
            <person name="Natvig D.O."/>
        </authorList>
    </citation>
    <scope>NUCLEOTIDE SEQUENCE [LARGE SCALE GENOMIC DNA]</scope>
    <source>
        <strain evidence="9 10">CBS 110550</strain>
    </source>
</reference>
<dbReference type="InterPro" id="IPR049326">
    <property type="entry name" value="Rhodopsin_dom_fungi"/>
</dbReference>
<evidence type="ECO:0000313" key="10">
    <source>
        <dbReference type="Proteomes" id="UP000293360"/>
    </source>
</evidence>
<evidence type="ECO:0000256" key="5">
    <source>
        <dbReference type="ARBA" id="ARBA00038359"/>
    </source>
</evidence>
<keyword evidence="2 7" id="KW-0812">Transmembrane</keyword>
<dbReference type="PANTHER" id="PTHR33048">
    <property type="entry name" value="PTH11-LIKE INTEGRAL MEMBRANE PROTEIN (AFU_ORTHOLOGUE AFUA_5G11245)"/>
    <property type="match status" value="1"/>
</dbReference>
<dbReference type="AlphaFoldDB" id="A0A4Q4TJ81"/>
<feature type="transmembrane region" description="Helical" evidence="7">
    <location>
        <begin position="36"/>
        <end position="58"/>
    </location>
</feature>
<dbReference type="EMBL" id="QJNU01000159">
    <property type="protein sequence ID" value="RYP05727.1"/>
    <property type="molecule type" value="Genomic_DNA"/>
</dbReference>
<comment type="similarity">
    <text evidence="5">Belongs to the SAT4 family.</text>
</comment>
<evidence type="ECO:0000256" key="3">
    <source>
        <dbReference type="ARBA" id="ARBA00022989"/>
    </source>
</evidence>
<evidence type="ECO:0000259" key="8">
    <source>
        <dbReference type="Pfam" id="PF20684"/>
    </source>
</evidence>
<feature type="region of interest" description="Disordered" evidence="6">
    <location>
        <begin position="224"/>
        <end position="304"/>
    </location>
</feature>
<name>A0A4Q4TJ81_9PEZI</name>
<evidence type="ECO:0000256" key="1">
    <source>
        <dbReference type="ARBA" id="ARBA00004141"/>
    </source>
</evidence>
<dbReference type="STRING" id="155417.A0A4Q4TJ81"/>
<feature type="transmembrane region" description="Helical" evidence="7">
    <location>
        <begin position="111"/>
        <end position="136"/>
    </location>
</feature>
<dbReference type="Proteomes" id="UP000293360">
    <property type="component" value="Unassembled WGS sequence"/>
</dbReference>
<protein>
    <recommendedName>
        <fullName evidence="8">Rhodopsin domain-containing protein</fullName>
    </recommendedName>
</protein>
<keyword evidence="3 7" id="KW-1133">Transmembrane helix</keyword>
<dbReference type="Pfam" id="PF20684">
    <property type="entry name" value="Fung_rhodopsin"/>
    <property type="match status" value="1"/>
</dbReference>